<dbReference type="SUPFAM" id="SSF54523">
    <property type="entry name" value="Pili subunits"/>
    <property type="match status" value="1"/>
</dbReference>
<dbReference type="InterPro" id="IPR001082">
    <property type="entry name" value="Pilin"/>
</dbReference>
<dbReference type="Pfam" id="PF00114">
    <property type="entry name" value="Pilin"/>
    <property type="match status" value="1"/>
</dbReference>
<evidence type="ECO:0000256" key="3">
    <source>
        <dbReference type="ARBA" id="ARBA00029638"/>
    </source>
</evidence>
<name>A0A1V2DWJ4_9GAMM</name>
<comment type="caution">
    <text evidence="6">The sequence shown here is derived from an EMBL/GenBank/DDBJ whole genome shotgun (WGS) entry which is preliminary data.</text>
</comment>
<feature type="transmembrane region" description="Helical" evidence="5">
    <location>
        <begin position="12"/>
        <end position="33"/>
    </location>
</feature>
<dbReference type="Gene3D" id="3.30.700.10">
    <property type="entry name" value="Glycoprotein, Type 4 Pilin"/>
    <property type="match status" value="1"/>
</dbReference>
<dbReference type="Pfam" id="PF07963">
    <property type="entry name" value="N_methyl"/>
    <property type="match status" value="1"/>
</dbReference>
<dbReference type="GO" id="GO:0044096">
    <property type="term" value="C:type IV pilus"/>
    <property type="evidence" value="ECO:0007669"/>
    <property type="project" value="TreeGrafter"/>
</dbReference>
<dbReference type="AlphaFoldDB" id="A0A1V2DWJ4"/>
<dbReference type="STRING" id="135739.BTO32_00645"/>
<dbReference type="NCBIfam" id="TIGR02532">
    <property type="entry name" value="IV_pilin_GFxxxE"/>
    <property type="match status" value="1"/>
</dbReference>
<proteinExistence type="inferred from homology"/>
<accession>A0A1V2DWJ4</accession>
<keyword evidence="2" id="KW-0488">Methylation</keyword>
<dbReference type="EMBL" id="MSCW01000001">
    <property type="protein sequence ID" value="ONF45022.1"/>
    <property type="molecule type" value="Genomic_DNA"/>
</dbReference>
<dbReference type="InterPro" id="IPR012902">
    <property type="entry name" value="N_methyl_site"/>
</dbReference>
<sequence>MKNIQVNHAQKGFTLIELMIVVAIIGILAAIAIPQYQDYVARSQVNRVYSEISSLKTATEEQLMRGINPSAASQLGFTSSNLMSTAPTVSFTGGSGTISATLGTDASTAVAGAIITLNRQANGTWTCTVSGGSAGSWKTDYVPTGCN</sequence>
<dbReference type="PANTHER" id="PTHR30093:SF34">
    <property type="entry name" value="PREPILIN PEPTIDASE-DEPENDENT PROTEIN D"/>
    <property type="match status" value="1"/>
</dbReference>
<organism evidence="6 7">
    <name type="scientific">Marinobacter lutaoensis</name>
    <dbReference type="NCBI Taxonomy" id="135739"/>
    <lineage>
        <taxon>Bacteria</taxon>
        <taxon>Pseudomonadati</taxon>
        <taxon>Pseudomonadota</taxon>
        <taxon>Gammaproteobacteria</taxon>
        <taxon>Pseudomonadales</taxon>
        <taxon>Marinobacteraceae</taxon>
        <taxon>Marinobacter</taxon>
    </lineage>
</organism>
<keyword evidence="5" id="KW-1133">Transmembrane helix</keyword>
<protein>
    <recommendedName>
        <fullName evidence="3">Pilin</fullName>
    </recommendedName>
</protein>
<dbReference type="Proteomes" id="UP000189339">
    <property type="component" value="Unassembled WGS sequence"/>
</dbReference>
<dbReference type="GO" id="GO:0043107">
    <property type="term" value="P:type IV pilus-dependent motility"/>
    <property type="evidence" value="ECO:0007669"/>
    <property type="project" value="TreeGrafter"/>
</dbReference>
<keyword evidence="5" id="KW-0812">Transmembrane</keyword>
<gene>
    <name evidence="6" type="ORF">BTO32_00645</name>
</gene>
<keyword evidence="5" id="KW-0472">Membrane</keyword>
<evidence type="ECO:0000256" key="2">
    <source>
        <dbReference type="ARBA" id="ARBA00022481"/>
    </source>
</evidence>
<dbReference type="PROSITE" id="PS00409">
    <property type="entry name" value="PROKAR_NTER_METHYL"/>
    <property type="match status" value="1"/>
</dbReference>
<keyword evidence="7" id="KW-1185">Reference proteome</keyword>
<keyword evidence="4" id="KW-0281">Fimbrium</keyword>
<dbReference type="PANTHER" id="PTHR30093">
    <property type="entry name" value="GENERAL SECRETION PATHWAY PROTEIN G"/>
    <property type="match status" value="1"/>
</dbReference>
<reference evidence="6 7" key="1">
    <citation type="submission" date="2016-12" db="EMBL/GenBank/DDBJ databases">
        <title>Marinobacter lutaoensis whole genome sequencing.</title>
        <authorList>
            <person name="Verma A."/>
            <person name="Krishnamurthi S."/>
        </authorList>
    </citation>
    <scope>NUCLEOTIDE SEQUENCE [LARGE SCALE GENOMIC DNA]</scope>
    <source>
        <strain evidence="6 7">T5054</strain>
    </source>
</reference>
<evidence type="ECO:0000313" key="7">
    <source>
        <dbReference type="Proteomes" id="UP000189339"/>
    </source>
</evidence>
<evidence type="ECO:0000256" key="5">
    <source>
        <dbReference type="SAM" id="Phobius"/>
    </source>
</evidence>
<dbReference type="InterPro" id="IPR045584">
    <property type="entry name" value="Pilin-like"/>
</dbReference>
<dbReference type="RefSeq" id="WP_076722517.1">
    <property type="nucleotide sequence ID" value="NZ_MSCW01000001.1"/>
</dbReference>
<dbReference type="GO" id="GO:0007155">
    <property type="term" value="P:cell adhesion"/>
    <property type="evidence" value="ECO:0007669"/>
    <property type="project" value="InterPro"/>
</dbReference>
<evidence type="ECO:0000256" key="1">
    <source>
        <dbReference type="ARBA" id="ARBA00005233"/>
    </source>
</evidence>
<comment type="similarity">
    <text evidence="1 4">Belongs to the N-Me-Phe pilin family.</text>
</comment>
<evidence type="ECO:0000256" key="4">
    <source>
        <dbReference type="RuleBase" id="RU000389"/>
    </source>
</evidence>
<evidence type="ECO:0000313" key="6">
    <source>
        <dbReference type="EMBL" id="ONF45022.1"/>
    </source>
</evidence>